<dbReference type="EMBL" id="BAAABW010000031">
    <property type="protein sequence ID" value="GAA0374753.1"/>
    <property type="molecule type" value="Genomic_DNA"/>
</dbReference>
<evidence type="ECO:0000313" key="1">
    <source>
        <dbReference type="EMBL" id="GAA0374753.1"/>
    </source>
</evidence>
<organism evidence="1 2">
    <name type="scientific">Streptomyces blastmyceticus</name>
    <dbReference type="NCBI Taxonomy" id="68180"/>
    <lineage>
        <taxon>Bacteria</taxon>
        <taxon>Bacillati</taxon>
        <taxon>Actinomycetota</taxon>
        <taxon>Actinomycetes</taxon>
        <taxon>Kitasatosporales</taxon>
        <taxon>Streptomycetaceae</taxon>
        <taxon>Streptomyces</taxon>
    </lineage>
</organism>
<gene>
    <name evidence="1" type="ORF">GCM10010319_61650</name>
</gene>
<sequence>MANFISYLLERVRVWFAPRTPGRGTCACRAVHVANAPEPPLADTPTGIDDNPHFIWITAHGIDFRPRQPRRADVSR</sequence>
<name>A0ABN0XWE3_9ACTN</name>
<protein>
    <submittedName>
        <fullName evidence="1">Uncharacterized protein</fullName>
    </submittedName>
</protein>
<dbReference type="Proteomes" id="UP001500063">
    <property type="component" value="Unassembled WGS sequence"/>
</dbReference>
<keyword evidence="2" id="KW-1185">Reference proteome</keyword>
<comment type="caution">
    <text evidence="1">The sequence shown here is derived from an EMBL/GenBank/DDBJ whole genome shotgun (WGS) entry which is preliminary data.</text>
</comment>
<proteinExistence type="predicted"/>
<reference evidence="1 2" key="1">
    <citation type="journal article" date="2019" name="Int. J. Syst. Evol. Microbiol.">
        <title>The Global Catalogue of Microorganisms (GCM) 10K type strain sequencing project: providing services to taxonomists for standard genome sequencing and annotation.</title>
        <authorList>
            <consortium name="The Broad Institute Genomics Platform"/>
            <consortium name="The Broad Institute Genome Sequencing Center for Infectious Disease"/>
            <person name="Wu L."/>
            <person name="Ma J."/>
        </authorList>
    </citation>
    <scope>NUCLEOTIDE SEQUENCE [LARGE SCALE GENOMIC DNA]</scope>
    <source>
        <strain evidence="1 2">JCM 4565</strain>
    </source>
</reference>
<accession>A0ABN0XWE3</accession>
<evidence type="ECO:0000313" key="2">
    <source>
        <dbReference type="Proteomes" id="UP001500063"/>
    </source>
</evidence>